<keyword evidence="2" id="KW-1185">Reference proteome</keyword>
<dbReference type="Proteomes" id="UP001497535">
    <property type="component" value="Unassembled WGS sequence"/>
</dbReference>
<accession>A0ACB0ZWP8</accession>
<reference evidence="1" key="1">
    <citation type="submission" date="2023-11" db="EMBL/GenBank/DDBJ databases">
        <authorList>
            <person name="Poullet M."/>
        </authorList>
    </citation>
    <scope>NUCLEOTIDE SEQUENCE</scope>
    <source>
        <strain evidence="1">E1834</strain>
    </source>
</reference>
<organism evidence="1 2">
    <name type="scientific">Meloidogyne enterolobii</name>
    <name type="common">Root-knot nematode worm</name>
    <name type="synonym">Meloidogyne mayaguensis</name>
    <dbReference type="NCBI Taxonomy" id="390850"/>
    <lineage>
        <taxon>Eukaryota</taxon>
        <taxon>Metazoa</taxon>
        <taxon>Ecdysozoa</taxon>
        <taxon>Nematoda</taxon>
        <taxon>Chromadorea</taxon>
        <taxon>Rhabditida</taxon>
        <taxon>Tylenchina</taxon>
        <taxon>Tylenchomorpha</taxon>
        <taxon>Tylenchoidea</taxon>
        <taxon>Meloidogynidae</taxon>
        <taxon>Meloidogyninae</taxon>
        <taxon>Meloidogyne</taxon>
    </lineage>
</organism>
<name>A0ACB0ZWP8_MELEN</name>
<proteinExistence type="predicted"/>
<protein>
    <submittedName>
        <fullName evidence="1">Uncharacterized protein</fullName>
    </submittedName>
</protein>
<comment type="caution">
    <text evidence="1">The sequence shown here is derived from an EMBL/GenBank/DDBJ whole genome shotgun (WGS) entry which is preliminary data.</text>
</comment>
<sequence length="69" mass="7758">MNSLFLLVSQYYFPPNSSLAFNGFHFNSSSFSVSDPSDSRSTLSSFSKNFKNLSQLYLTLVFLFASNLP</sequence>
<evidence type="ECO:0000313" key="2">
    <source>
        <dbReference type="Proteomes" id="UP001497535"/>
    </source>
</evidence>
<gene>
    <name evidence="1" type="ORF">MENTE1834_LOCUS29700</name>
</gene>
<dbReference type="EMBL" id="CAVMJV010000046">
    <property type="protein sequence ID" value="CAK5082420.1"/>
    <property type="molecule type" value="Genomic_DNA"/>
</dbReference>
<evidence type="ECO:0000313" key="1">
    <source>
        <dbReference type="EMBL" id="CAK5082420.1"/>
    </source>
</evidence>